<feature type="domain" description="PAS" evidence="1">
    <location>
        <begin position="48"/>
        <end position="84"/>
    </location>
</feature>
<dbReference type="SMART" id="SM00086">
    <property type="entry name" value="PAC"/>
    <property type="match status" value="2"/>
</dbReference>
<evidence type="ECO:0000259" key="3">
    <source>
        <dbReference type="PROSITE" id="PS50887"/>
    </source>
</evidence>
<dbReference type="Pfam" id="PF08448">
    <property type="entry name" value="PAS_4"/>
    <property type="match status" value="1"/>
</dbReference>
<dbReference type="InterPro" id="IPR000160">
    <property type="entry name" value="GGDEF_dom"/>
</dbReference>
<dbReference type="InterPro" id="IPR029787">
    <property type="entry name" value="Nucleotide_cyclase"/>
</dbReference>
<feature type="domain" description="PAC" evidence="2">
    <location>
        <begin position="214"/>
        <end position="266"/>
    </location>
</feature>
<dbReference type="CDD" id="cd01949">
    <property type="entry name" value="GGDEF"/>
    <property type="match status" value="1"/>
</dbReference>
<evidence type="ECO:0000313" key="4">
    <source>
        <dbReference type="EMBL" id="APW42137.1"/>
    </source>
</evidence>
<dbReference type="GO" id="GO:0003824">
    <property type="term" value="F:catalytic activity"/>
    <property type="evidence" value="ECO:0007669"/>
    <property type="project" value="UniProtKB-ARBA"/>
</dbReference>
<dbReference type="PANTHER" id="PTHR46663">
    <property type="entry name" value="DIGUANYLATE CYCLASE DGCT-RELATED"/>
    <property type="match status" value="1"/>
</dbReference>
<dbReference type="CDD" id="cd00130">
    <property type="entry name" value="PAS"/>
    <property type="match status" value="2"/>
</dbReference>
<dbReference type="InterPro" id="IPR043128">
    <property type="entry name" value="Rev_trsase/Diguanyl_cyclase"/>
</dbReference>
<feature type="domain" description="PAS" evidence="1">
    <location>
        <begin position="167"/>
        <end position="210"/>
    </location>
</feature>
<dbReference type="PROSITE" id="PS50887">
    <property type="entry name" value="GGDEF"/>
    <property type="match status" value="1"/>
</dbReference>
<dbReference type="Gene3D" id="3.30.450.20">
    <property type="entry name" value="PAS domain"/>
    <property type="match status" value="2"/>
</dbReference>
<feature type="domain" description="GGDEF" evidence="3">
    <location>
        <begin position="298"/>
        <end position="432"/>
    </location>
</feature>
<accession>A0A1P8K7Z7</accession>
<dbReference type="STRING" id="1484693.RS694_06045"/>
<organism evidence="4 5">
    <name type="scientific">Rhodoferax saidenbachensis</name>
    <dbReference type="NCBI Taxonomy" id="1484693"/>
    <lineage>
        <taxon>Bacteria</taxon>
        <taxon>Pseudomonadati</taxon>
        <taxon>Pseudomonadota</taxon>
        <taxon>Betaproteobacteria</taxon>
        <taxon>Burkholderiales</taxon>
        <taxon>Comamonadaceae</taxon>
        <taxon>Rhodoferax</taxon>
    </lineage>
</organism>
<sequence>MDQDRRDPQQRIGRRKLESSVQTILSSLNDVILELDRSGSILFVSKTLTGFDMEDLLGRDFGEWASPAEHALMRDTLEKVFTSGESAWYQTQSMGLLGDARWYESRLSPVVRDGAVRSVILITTNITERKLAELEAQKQAELIQLFYNLPFVGMSITDPLTRKRIKVNDKLCEMLGYSREELLLRGWEELTHPEDLASSRAAFESVLRGDTDGYTQEKRFIHRNGSVIHAAVDVHCARNAQGKPDYFVATTQDITARKEQDARIRHMAHHDLLTDLPNRGLLSDRLEQALLRAQRNQTRLAVLFMDLDRFKPVNDAWGHEAGDQLLRAVALRLQECVRASDTVSRMGGDEFVLLLSPIEQAQDAVAVAEKIRNAINQPFALADAHLAQIACSIGIALYPEHGHTAEALLRNADDAMYVAKEAGRDRVQLFQTVT</sequence>
<protein>
    <submittedName>
        <fullName evidence="4">Sensor domain-containing diguanylate cyclase</fullName>
    </submittedName>
</protein>
<dbReference type="SMART" id="SM00091">
    <property type="entry name" value="PAS"/>
    <property type="match status" value="2"/>
</dbReference>
<dbReference type="eggNOG" id="COG2199">
    <property type="taxonomic scope" value="Bacteria"/>
</dbReference>
<dbReference type="SUPFAM" id="SSF55073">
    <property type="entry name" value="Nucleotide cyclase"/>
    <property type="match status" value="1"/>
</dbReference>
<dbReference type="InterPro" id="IPR000014">
    <property type="entry name" value="PAS"/>
</dbReference>
<evidence type="ECO:0000259" key="2">
    <source>
        <dbReference type="PROSITE" id="PS50113"/>
    </source>
</evidence>
<dbReference type="EMBL" id="CP019239">
    <property type="protein sequence ID" value="APW42137.1"/>
    <property type="molecule type" value="Genomic_DNA"/>
</dbReference>
<dbReference type="PANTHER" id="PTHR46663:SF3">
    <property type="entry name" value="SLL0267 PROTEIN"/>
    <property type="match status" value="1"/>
</dbReference>
<dbReference type="KEGG" id="rsb:RS694_06045"/>
<dbReference type="InterPro" id="IPR013656">
    <property type="entry name" value="PAS_4"/>
</dbReference>
<dbReference type="InterPro" id="IPR000700">
    <property type="entry name" value="PAS-assoc_C"/>
</dbReference>
<dbReference type="InterPro" id="IPR052163">
    <property type="entry name" value="DGC-Regulatory_Protein"/>
</dbReference>
<dbReference type="PROSITE" id="PS50113">
    <property type="entry name" value="PAC"/>
    <property type="match status" value="1"/>
</dbReference>
<dbReference type="AlphaFoldDB" id="A0A1P8K7Z7"/>
<proteinExistence type="predicted"/>
<name>A0A1P8K7Z7_9BURK</name>
<keyword evidence="5" id="KW-1185">Reference proteome</keyword>
<dbReference type="RefSeq" id="WP_051391788.1">
    <property type="nucleotide sequence ID" value="NZ_CP019239.1"/>
</dbReference>
<dbReference type="Pfam" id="PF00990">
    <property type="entry name" value="GGDEF"/>
    <property type="match status" value="1"/>
</dbReference>
<dbReference type="Gene3D" id="3.30.70.270">
    <property type="match status" value="1"/>
</dbReference>
<dbReference type="SMART" id="SM00267">
    <property type="entry name" value="GGDEF"/>
    <property type="match status" value="1"/>
</dbReference>
<dbReference type="Proteomes" id="UP000186110">
    <property type="component" value="Chromosome"/>
</dbReference>
<dbReference type="SUPFAM" id="SSF55785">
    <property type="entry name" value="PYP-like sensor domain (PAS domain)"/>
    <property type="match status" value="2"/>
</dbReference>
<evidence type="ECO:0000313" key="5">
    <source>
        <dbReference type="Proteomes" id="UP000186110"/>
    </source>
</evidence>
<dbReference type="InterPro" id="IPR013655">
    <property type="entry name" value="PAS_fold_3"/>
</dbReference>
<evidence type="ECO:0000259" key="1">
    <source>
        <dbReference type="PROSITE" id="PS50112"/>
    </source>
</evidence>
<dbReference type="NCBIfam" id="TIGR00229">
    <property type="entry name" value="sensory_box"/>
    <property type="match status" value="2"/>
</dbReference>
<dbReference type="FunFam" id="3.30.70.270:FF:000001">
    <property type="entry name" value="Diguanylate cyclase domain protein"/>
    <property type="match status" value="1"/>
</dbReference>
<dbReference type="PROSITE" id="PS50112">
    <property type="entry name" value="PAS"/>
    <property type="match status" value="2"/>
</dbReference>
<dbReference type="InterPro" id="IPR035965">
    <property type="entry name" value="PAS-like_dom_sf"/>
</dbReference>
<dbReference type="NCBIfam" id="TIGR00254">
    <property type="entry name" value="GGDEF"/>
    <property type="match status" value="1"/>
</dbReference>
<gene>
    <name evidence="4" type="ORF">RS694_06045</name>
</gene>
<dbReference type="Pfam" id="PF08447">
    <property type="entry name" value="PAS_3"/>
    <property type="match status" value="1"/>
</dbReference>
<reference evidence="4 5" key="1">
    <citation type="submission" date="2017-01" db="EMBL/GenBank/DDBJ databases">
        <authorList>
            <person name="Mah S.A."/>
            <person name="Swanson W.J."/>
            <person name="Moy G.W."/>
            <person name="Vacquier V.D."/>
        </authorList>
    </citation>
    <scope>NUCLEOTIDE SEQUENCE [LARGE SCALE GENOMIC DNA]</scope>
    <source>
        <strain evidence="4 5">DSM 22694</strain>
    </source>
</reference>
<dbReference type="InterPro" id="IPR001610">
    <property type="entry name" value="PAC"/>
</dbReference>